<sequence>MVIFETKIPKEILSNPPKHVGIICDGNGRWGKKRGLPRTAGHEIGMRVAKDITYACAEVGVKFVTMFAFSTENWKRSKDEVNFLMKLFVRFFREWRQEAIKKGIRVNHIGLLDGLSEELKKEIKLTQVETLNNSNIVFNVALNYSGRTEIIAAARDIAKQLKEGTMDINDIDNQVFSSSLFTANQPDLDILIRTGNENRISNFLLWQSSNALLCSLPILWPDFRRKHLWKSFQGYYDNKSKREFSRES</sequence>
<gene>
    <name evidence="3" type="ORF">SAMN02194393_02443</name>
</gene>
<dbReference type="HAMAP" id="MF_01139">
    <property type="entry name" value="ISPT"/>
    <property type="match status" value="1"/>
</dbReference>
<dbReference type="Pfam" id="PF01255">
    <property type="entry name" value="Prenyltransf"/>
    <property type="match status" value="1"/>
</dbReference>
<dbReference type="RefSeq" id="WP_079491963.1">
    <property type="nucleotide sequence ID" value="NZ_FUZT01000005.1"/>
</dbReference>
<dbReference type="OrthoDB" id="4191603at2"/>
<accession>A0A1T5L3F1</accession>
<feature type="binding site" evidence="2">
    <location>
        <position position="25"/>
    </location>
    <ligand>
        <name>Mg(2+)</name>
        <dbReference type="ChEBI" id="CHEBI:18420"/>
    </ligand>
</feature>
<feature type="active site" description="Proton acceptor" evidence="2">
    <location>
        <position position="73"/>
    </location>
</feature>
<dbReference type="AlphaFoldDB" id="A0A1T5L3F1"/>
<dbReference type="STRING" id="36842.SAMN02194393_02443"/>
<reference evidence="3 4" key="1">
    <citation type="submission" date="2017-02" db="EMBL/GenBank/DDBJ databases">
        <authorList>
            <person name="Peterson S.W."/>
        </authorList>
    </citation>
    <scope>NUCLEOTIDE SEQUENCE [LARGE SCALE GENOMIC DNA]</scope>
    <source>
        <strain evidence="3 4">M1</strain>
    </source>
</reference>
<name>A0A1T5L3F1_9FIRM</name>
<feature type="binding site" evidence="2">
    <location>
        <begin position="199"/>
        <end position="201"/>
    </location>
    <ligand>
        <name>substrate</name>
    </ligand>
</feature>
<dbReference type="InterPro" id="IPR001441">
    <property type="entry name" value="UPP_synth-like"/>
</dbReference>
<dbReference type="GO" id="GO:0045547">
    <property type="term" value="F:ditrans,polycis-polyprenyl diphosphate synthase [(2E,6E)-farnesyl diphosphate specific] activity"/>
    <property type="evidence" value="ECO:0007669"/>
    <property type="project" value="TreeGrafter"/>
</dbReference>
<keyword evidence="2" id="KW-0460">Magnesium</keyword>
<organism evidence="3 4">
    <name type="scientific">Maledivibacter halophilus</name>
    <dbReference type="NCBI Taxonomy" id="36842"/>
    <lineage>
        <taxon>Bacteria</taxon>
        <taxon>Bacillati</taxon>
        <taxon>Bacillota</taxon>
        <taxon>Clostridia</taxon>
        <taxon>Peptostreptococcales</taxon>
        <taxon>Caminicellaceae</taxon>
        <taxon>Maledivibacter</taxon>
    </lineage>
</organism>
<feature type="binding site" evidence="2">
    <location>
        <position position="76"/>
    </location>
    <ligand>
        <name>substrate</name>
    </ligand>
</feature>
<comment type="function">
    <text evidence="2">Catalyzes the condensation of isopentenyl diphosphate (IPP) with allylic pyrophosphates generating different type of terpenoids.</text>
</comment>
<comment type="cofactor">
    <cofactor evidence="2">
        <name>Mg(2+)</name>
        <dbReference type="ChEBI" id="CHEBI:18420"/>
    </cofactor>
    <text evidence="2">Binds 2 magnesium ions per subunit.</text>
</comment>
<dbReference type="PANTHER" id="PTHR10291:SF0">
    <property type="entry name" value="DEHYDRODOLICHYL DIPHOSPHATE SYNTHASE 2"/>
    <property type="match status" value="1"/>
</dbReference>
<dbReference type="SUPFAM" id="SSF64005">
    <property type="entry name" value="Undecaprenyl diphosphate synthase"/>
    <property type="match status" value="1"/>
</dbReference>
<feature type="binding site" evidence="2">
    <location>
        <position position="74"/>
    </location>
    <ligand>
        <name>substrate</name>
    </ligand>
</feature>
<evidence type="ECO:0000313" key="3">
    <source>
        <dbReference type="EMBL" id="SKC70460.1"/>
    </source>
</evidence>
<feature type="binding site" evidence="2">
    <location>
        <begin position="26"/>
        <end position="29"/>
    </location>
    <ligand>
        <name>substrate</name>
    </ligand>
</feature>
<dbReference type="InterPro" id="IPR036424">
    <property type="entry name" value="UPP_synth-like_sf"/>
</dbReference>
<feature type="binding site" evidence="2">
    <location>
        <position position="38"/>
    </location>
    <ligand>
        <name>substrate</name>
    </ligand>
</feature>
<dbReference type="NCBIfam" id="TIGR00055">
    <property type="entry name" value="uppS"/>
    <property type="match status" value="1"/>
</dbReference>
<keyword evidence="2" id="KW-0479">Metal-binding</keyword>
<protein>
    <recommendedName>
        <fullName evidence="2">Isoprenyl transferase</fullName>
        <ecNumber evidence="2">2.5.1.-</ecNumber>
    </recommendedName>
</protein>
<dbReference type="PANTHER" id="PTHR10291">
    <property type="entry name" value="DEHYDRODOLICHYL DIPHOSPHATE SYNTHASE FAMILY MEMBER"/>
    <property type="match status" value="1"/>
</dbReference>
<dbReference type="GO" id="GO:0000287">
    <property type="term" value="F:magnesium ion binding"/>
    <property type="evidence" value="ECO:0007669"/>
    <property type="project" value="UniProtKB-UniRule"/>
</dbReference>
<feature type="active site" evidence="2">
    <location>
        <position position="25"/>
    </location>
</feature>
<comment type="subunit">
    <text evidence="2">Homodimer.</text>
</comment>
<keyword evidence="1 2" id="KW-0808">Transferase</keyword>
<dbReference type="InterPro" id="IPR018520">
    <property type="entry name" value="UPP_synth-like_CS"/>
</dbReference>
<dbReference type="GO" id="GO:0016094">
    <property type="term" value="P:polyprenol biosynthetic process"/>
    <property type="evidence" value="ECO:0007669"/>
    <property type="project" value="TreeGrafter"/>
</dbReference>
<comment type="similarity">
    <text evidence="2">Belongs to the UPP synthase family.</text>
</comment>
<dbReference type="PROSITE" id="PS01066">
    <property type="entry name" value="UPP_SYNTHASE"/>
    <property type="match status" value="1"/>
</dbReference>
<dbReference type="CDD" id="cd00475">
    <property type="entry name" value="Cis_IPPS"/>
    <property type="match status" value="1"/>
</dbReference>
<evidence type="ECO:0000313" key="4">
    <source>
        <dbReference type="Proteomes" id="UP000190285"/>
    </source>
</evidence>
<proteinExistence type="inferred from homology"/>
<dbReference type="EMBL" id="FUZT01000005">
    <property type="protein sequence ID" value="SKC70460.1"/>
    <property type="molecule type" value="Genomic_DNA"/>
</dbReference>
<evidence type="ECO:0000256" key="1">
    <source>
        <dbReference type="ARBA" id="ARBA00022679"/>
    </source>
</evidence>
<keyword evidence="4" id="KW-1185">Reference proteome</keyword>
<comment type="caution">
    <text evidence="2">Lacks conserved residue(s) required for the propagation of feature annotation.</text>
</comment>
<dbReference type="Proteomes" id="UP000190285">
    <property type="component" value="Unassembled WGS sequence"/>
</dbReference>
<dbReference type="Gene3D" id="3.40.1180.10">
    <property type="entry name" value="Decaprenyl diphosphate synthase-like"/>
    <property type="match status" value="1"/>
</dbReference>
<feature type="binding site" evidence="2">
    <location>
        <position position="30"/>
    </location>
    <ligand>
        <name>substrate</name>
    </ligand>
</feature>
<dbReference type="EC" id="2.5.1.-" evidence="2"/>
<feature type="binding site" evidence="2">
    <location>
        <position position="42"/>
    </location>
    <ligand>
        <name>substrate</name>
    </ligand>
</feature>
<feature type="binding site" evidence="2">
    <location>
        <position position="193"/>
    </location>
    <ligand>
        <name>substrate</name>
    </ligand>
</feature>
<feature type="binding site" evidence="2">
    <location>
        <begin position="70"/>
        <end position="72"/>
    </location>
    <ligand>
        <name>substrate</name>
    </ligand>
</feature>
<evidence type="ECO:0000256" key="2">
    <source>
        <dbReference type="HAMAP-Rule" id="MF_01139"/>
    </source>
</evidence>